<sequence>MDSSSSAGRSVARHCFIKGGQDFMLVGINAIYTTPNRVRSGCFLLGTALHVCSVHPKNKNVRILVTALPRIIETIILATFLGRSYEVGPILSELIVPRLRLSLQTPAQQPLTTKVASRSDIRGNQSIHPSKVKSRNQHSPIVPPSSQAPLQLQAIYRPPLQPITLP</sequence>
<name>A0A9W4U6C1_9PLEO</name>
<keyword evidence="3" id="KW-1185">Reference proteome</keyword>
<protein>
    <submittedName>
        <fullName evidence="2">Uncharacterized protein</fullName>
    </submittedName>
</protein>
<feature type="region of interest" description="Disordered" evidence="1">
    <location>
        <begin position="112"/>
        <end position="146"/>
    </location>
</feature>
<accession>A0A9W4U6C1</accession>
<evidence type="ECO:0000313" key="3">
    <source>
        <dbReference type="Proteomes" id="UP001152607"/>
    </source>
</evidence>
<dbReference type="EMBL" id="CAOQHR010000001">
    <property type="protein sequence ID" value="CAI6265438.1"/>
    <property type="molecule type" value="Genomic_DNA"/>
</dbReference>
<comment type="caution">
    <text evidence="2">The sequence shown here is derived from an EMBL/GenBank/DDBJ whole genome shotgun (WGS) entry which is preliminary data.</text>
</comment>
<organism evidence="2 3">
    <name type="scientific">Periconia digitata</name>
    <dbReference type="NCBI Taxonomy" id="1303443"/>
    <lineage>
        <taxon>Eukaryota</taxon>
        <taxon>Fungi</taxon>
        <taxon>Dikarya</taxon>
        <taxon>Ascomycota</taxon>
        <taxon>Pezizomycotina</taxon>
        <taxon>Dothideomycetes</taxon>
        <taxon>Pleosporomycetidae</taxon>
        <taxon>Pleosporales</taxon>
        <taxon>Massarineae</taxon>
        <taxon>Periconiaceae</taxon>
        <taxon>Periconia</taxon>
    </lineage>
</organism>
<evidence type="ECO:0000256" key="1">
    <source>
        <dbReference type="SAM" id="MobiDB-lite"/>
    </source>
</evidence>
<reference evidence="2" key="1">
    <citation type="submission" date="2023-01" db="EMBL/GenBank/DDBJ databases">
        <authorList>
            <person name="Van Ghelder C."/>
            <person name="Rancurel C."/>
        </authorList>
    </citation>
    <scope>NUCLEOTIDE SEQUENCE</scope>
    <source>
        <strain evidence="2">CNCM I-4278</strain>
    </source>
</reference>
<gene>
    <name evidence="2" type="ORF">PDIGIT_LOCUS1517</name>
</gene>
<dbReference type="AlphaFoldDB" id="A0A9W4U6C1"/>
<dbReference type="Proteomes" id="UP001152607">
    <property type="component" value="Unassembled WGS sequence"/>
</dbReference>
<feature type="compositionally biased region" description="Polar residues" evidence="1">
    <location>
        <begin position="112"/>
        <end position="128"/>
    </location>
</feature>
<evidence type="ECO:0000313" key="2">
    <source>
        <dbReference type="EMBL" id="CAI6265438.1"/>
    </source>
</evidence>
<proteinExistence type="predicted"/>